<keyword evidence="1" id="KW-0614">Plasmid</keyword>
<sequence>MKFTNPVHKTEGLIPAVGSGADQGVIARVSGKATSVKFRERDVPRLGNDTFIQNQQHPLGTVAVVIRAVNAHGDVIPGPAVAADGMLFLQGTNNINIPVKAVLFPLPVMRRAGAENSDMIISSSWYTSGKL</sequence>
<dbReference type="EMBL" id="MT230184">
    <property type="protein sequence ID" value="QJS03241.1"/>
    <property type="molecule type" value="Genomic_DNA"/>
</dbReference>
<organism evidence="1">
    <name type="scientific">Escherichia coli</name>
    <dbReference type="NCBI Taxonomy" id="562"/>
    <lineage>
        <taxon>Bacteria</taxon>
        <taxon>Pseudomonadati</taxon>
        <taxon>Pseudomonadota</taxon>
        <taxon>Gammaproteobacteria</taxon>
        <taxon>Enterobacterales</taxon>
        <taxon>Enterobacteriaceae</taxon>
        <taxon>Escherichia</taxon>
    </lineage>
</organism>
<dbReference type="AlphaFoldDB" id="A0A6M4NZR7"/>
<geneLocation type="plasmid" evidence="1">
    <name>pESBL192</name>
</geneLocation>
<evidence type="ECO:0000313" key="1">
    <source>
        <dbReference type="EMBL" id="QJS03241.1"/>
    </source>
</evidence>
<gene>
    <name evidence="1" type="ORF">G6854_00026</name>
</gene>
<reference evidence="1" key="1">
    <citation type="journal article" date="2020" name="Vet. Microbiol.">
        <title>Characterisation of plasmids harbouring extended-spectrum cephalosporin resistance genes in Escherichia coli from French rivers.</title>
        <authorList>
            <person name="Baron S."/>
            <person name="Le Devendec L."/>
            <person name="Lucas P."/>
            <person name="Larvor E."/>
            <person name="Jove T."/>
            <person name="Kempf I."/>
        </authorList>
    </citation>
    <scope>NUCLEOTIDE SEQUENCE</scope>
    <source>
        <strain evidence="1">DH5alpha</strain>
        <plasmid evidence="1">pESBL192</plasmid>
    </source>
</reference>
<accession>A0A6M4NZR7</accession>
<protein>
    <submittedName>
        <fullName evidence="1">Uncharacterized protein</fullName>
    </submittedName>
</protein>
<proteinExistence type="predicted"/>
<name>A0A6M4NZR7_ECOLX</name>